<dbReference type="Gene3D" id="3.50.70.20">
    <property type="entry name" value="Cytochrome P460"/>
    <property type="match status" value="1"/>
</dbReference>
<dbReference type="EMBL" id="QFQP01000001">
    <property type="protein sequence ID" value="PZR18564.1"/>
    <property type="molecule type" value="Genomic_DNA"/>
</dbReference>
<proteinExistence type="predicted"/>
<sequence>MWAVVVLAGCGAETAAGREELLAIAQSGAYTSWRAEPRAHPSTGPHGGTVRTFLNEPLYESLMSGATEHPPGSIAVKELFTNGERAGWAVDKKRDDGTWVFFEGFEPSLDQYYFEGTANGCASCHASGVDYLLVPASNFP</sequence>
<organism evidence="1 2">
    <name type="scientific">Archangium gephyra</name>
    <dbReference type="NCBI Taxonomy" id="48"/>
    <lineage>
        <taxon>Bacteria</taxon>
        <taxon>Pseudomonadati</taxon>
        <taxon>Myxococcota</taxon>
        <taxon>Myxococcia</taxon>
        <taxon>Myxococcales</taxon>
        <taxon>Cystobacterineae</taxon>
        <taxon>Archangiaceae</taxon>
        <taxon>Archangium</taxon>
    </lineage>
</organism>
<dbReference type="AlphaFoldDB" id="A0A2W5VSB4"/>
<reference evidence="1 2" key="1">
    <citation type="submission" date="2017-08" db="EMBL/GenBank/DDBJ databases">
        <title>Infants hospitalized years apart are colonized by the same room-sourced microbial strains.</title>
        <authorList>
            <person name="Brooks B."/>
            <person name="Olm M.R."/>
            <person name="Firek B.A."/>
            <person name="Baker R."/>
            <person name="Thomas B.C."/>
            <person name="Morowitz M.J."/>
            <person name="Banfield J.F."/>
        </authorList>
    </citation>
    <scope>NUCLEOTIDE SEQUENCE [LARGE SCALE GENOMIC DNA]</scope>
    <source>
        <strain evidence="1">S2_003_000_R2_14</strain>
    </source>
</reference>
<accession>A0A2W5VSB4</accession>
<dbReference type="InterPro" id="IPR038142">
    <property type="entry name" value="Cytochrome_P460_sp"/>
</dbReference>
<gene>
    <name evidence="1" type="ORF">DI536_01405</name>
</gene>
<comment type="caution">
    <text evidence="1">The sequence shown here is derived from an EMBL/GenBank/DDBJ whole genome shotgun (WGS) entry which is preliminary data.</text>
</comment>
<evidence type="ECO:0000313" key="2">
    <source>
        <dbReference type="Proteomes" id="UP000249061"/>
    </source>
</evidence>
<dbReference type="Proteomes" id="UP000249061">
    <property type="component" value="Unassembled WGS sequence"/>
</dbReference>
<protein>
    <recommendedName>
        <fullName evidence="3">Cytochrome P460 domain-containing protein</fullName>
    </recommendedName>
</protein>
<name>A0A2W5VSB4_9BACT</name>
<evidence type="ECO:0000313" key="1">
    <source>
        <dbReference type="EMBL" id="PZR18564.1"/>
    </source>
</evidence>
<evidence type="ECO:0008006" key="3">
    <source>
        <dbReference type="Google" id="ProtNLM"/>
    </source>
</evidence>